<proteinExistence type="predicted"/>
<evidence type="ECO:0000313" key="2">
    <source>
        <dbReference type="EMBL" id="QCD78101.1"/>
    </source>
</evidence>
<dbReference type="EMBL" id="CP039345">
    <property type="protein sequence ID" value="QCD78101.1"/>
    <property type="molecule type" value="Genomic_DNA"/>
</dbReference>
<sequence length="49" mass="5913">MIWGRKEKNQTKKEGSWEIGRGSWSSCRFPGGKERKNQETEERQREEEK</sequence>
<protein>
    <submittedName>
        <fullName evidence="2">Uncharacterized protein</fullName>
    </submittedName>
</protein>
<keyword evidence="3" id="KW-1185">Reference proteome</keyword>
<feature type="compositionally biased region" description="Basic and acidic residues" evidence="1">
    <location>
        <begin position="1"/>
        <end position="16"/>
    </location>
</feature>
<dbReference type="AlphaFoldDB" id="A0A4D6KUB9"/>
<reference evidence="2 3" key="1">
    <citation type="submission" date="2019-04" db="EMBL/GenBank/DDBJ databases">
        <title>An improved genome assembly and genetic linkage map for asparagus bean, Vigna unguiculata ssp. sesquipedialis.</title>
        <authorList>
            <person name="Xia Q."/>
            <person name="Zhang R."/>
            <person name="Dong Y."/>
        </authorList>
    </citation>
    <scope>NUCLEOTIDE SEQUENCE [LARGE SCALE GENOMIC DNA]</scope>
    <source>
        <tissue evidence="2">Leaf</tissue>
    </source>
</reference>
<name>A0A4D6KUB9_VIGUN</name>
<feature type="compositionally biased region" description="Basic and acidic residues" evidence="1">
    <location>
        <begin position="31"/>
        <end position="49"/>
    </location>
</feature>
<evidence type="ECO:0000313" key="3">
    <source>
        <dbReference type="Proteomes" id="UP000501690"/>
    </source>
</evidence>
<feature type="region of interest" description="Disordered" evidence="1">
    <location>
        <begin position="1"/>
        <end position="49"/>
    </location>
</feature>
<organism evidence="2 3">
    <name type="scientific">Vigna unguiculata</name>
    <name type="common">Cowpea</name>
    <dbReference type="NCBI Taxonomy" id="3917"/>
    <lineage>
        <taxon>Eukaryota</taxon>
        <taxon>Viridiplantae</taxon>
        <taxon>Streptophyta</taxon>
        <taxon>Embryophyta</taxon>
        <taxon>Tracheophyta</taxon>
        <taxon>Spermatophyta</taxon>
        <taxon>Magnoliopsida</taxon>
        <taxon>eudicotyledons</taxon>
        <taxon>Gunneridae</taxon>
        <taxon>Pentapetalae</taxon>
        <taxon>rosids</taxon>
        <taxon>fabids</taxon>
        <taxon>Fabales</taxon>
        <taxon>Fabaceae</taxon>
        <taxon>Papilionoideae</taxon>
        <taxon>50 kb inversion clade</taxon>
        <taxon>NPAAA clade</taxon>
        <taxon>indigoferoid/millettioid clade</taxon>
        <taxon>Phaseoleae</taxon>
        <taxon>Vigna</taxon>
    </lineage>
</organism>
<evidence type="ECO:0000256" key="1">
    <source>
        <dbReference type="SAM" id="MobiDB-lite"/>
    </source>
</evidence>
<gene>
    <name evidence="2" type="ORF">DEO72_LG1g1730</name>
</gene>
<dbReference type="Proteomes" id="UP000501690">
    <property type="component" value="Linkage Group LG1"/>
</dbReference>
<accession>A0A4D6KUB9</accession>